<accession>A0A4R6SRW4</accession>
<proteinExistence type="predicted"/>
<evidence type="ECO:0000313" key="1">
    <source>
        <dbReference type="EMBL" id="TDQ06455.1"/>
    </source>
</evidence>
<dbReference type="RefSeq" id="WP_133578311.1">
    <property type="nucleotide sequence ID" value="NZ_SNYC01000009.1"/>
</dbReference>
<name>A0A4R6SRW4_9SPHI</name>
<reference evidence="1 2" key="1">
    <citation type="submission" date="2019-03" db="EMBL/GenBank/DDBJ databases">
        <title>Genomic Encyclopedia of Archaeal and Bacterial Type Strains, Phase II (KMG-II): from individual species to whole genera.</title>
        <authorList>
            <person name="Goeker M."/>
        </authorList>
    </citation>
    <scope>NUCLEOTIDE SEQUENCE [LARGE SCALE GENOMIC DNA]</scope>
    <source>
        <strain evidence="1 2">DSM 19035</strain>
    </source>
</reference>
<organism evidence="1 2">
    <name type="scientific">Pedobacter metabolipauper</name>
    <dbReference type="NCBI Taxonomy" id="425513"/>
    <lineage>
        <taxon>Bacteria</taxon>
        <taxon>Pseudomonadati</taxon>
        <taxon>Bacteroidota</taxon>
        <taxon>Sphingobacteriia</taxon>
        <taxon>Sphingobacteriales</taxon>
        <taxon>Sphingobacteriaceae</taxon>
        <taxon>Pedobacter</taxon>
    </lineage>
</organism>
<dbReference type="AlphaFoldDB" id="A0A4R6SRW4"/>
<dbReference type="Proteomes" id="UP000295620">
    <property type="component" value="Unassembled WGS sequence"/>
</dbReference>
<dbReference type="EMBL" id="SNYC01000009">
    <property type="protein sequence ID" value="TDQ06455.1"/>
    <property type="molecule type" value="Genomic_DNA"/>
</dbReference>
<dbReference type="OrthoDB" id="1093345at2"/>
<sequence length="532" mass="60242">MKKILFIIIALFAAIVTMAYLYFSRLNADQKNSESSLYAATVNSALIFSFENDKSILELLKSQGLLQQMTGEEKYAQLISLKTHVLSLPLLSKAIEHQPIFISLIPGKDKSIDFLYSTQLNPDADRSKLFSYLSNQQLKISREKELTKITLTDSSVFYLGSKENLLLLSSSSAAVSNALKANFTAKNEFVEYIKSNTTLTKNSLAQLYVNFSNMPGLLASAIAGNLTGELAVFNKQNAFAYLVYNFSKEKILFTGDTKVNDPGSYYQLFAKQESQKISINNILPNNTANYTIFTIGNYTEWKKSLNEWLTLRKEDKVLLEEINSINQKYRIDLEQIFPKYFKDQMITFQLSTTEKIGAINLTNGDKVGQLLLDLSSDYNDQIKIFKEPDLLYAYFGEPFKKFKRPYYVIIDNYLIFANNASTLESFLNAYASNRLFINDTAYSNAINQVPANAGISFFIDPKNSSGLFSKNIYLPYYRYLNAKNGLKGYTAFLYQLNPEGSKFQTHMLLSKATESLNADTLTIEIDSLTITK</sequence>
<evidence type="ECO:0008006" key="3">
    <source>
        <dbReference type="Google" id="ProtNLM"/>
    </source>
</evidence>
<gene>
    <name evidence="1" type="ORF">ATK78_4525</name>
</gene>
<keyword evidence="2" id="KW-1185">Reference proteome</keyword>
<protein>
    <recommendedName>
        <fullName evidence="3">DUF3352 domain-containing protein</fullName>
    </recommendedName>
</protein>
<comment type="caution">
    <text evidence="1">The sequence shown here is derived from an EMBL/GenBank/DDBJ whole genome shotgun (WGS) entry which is preliminary data.</text>
</comment>
<evidence type="ECO:0000313" key="2">
    <source>
        <dbReference type="Proteomes" id="UP000295620"/>
    </source>
</evidence>